<name>A0AAV4CK25_9GAST</name>
<evidence type="ECO:0000313" key="3">
    <source>
        <dbReference type="Proteomes" id="UP000735302"/>
    </source>
</evidence>
<dbReference type="PANTHER" id="PTHR11908">
    <property type="entry name" value="XANTHINE DEHYDROGENASE"/>
    <property type="match status" value="1"/>
</dbReference>
<evidence type="ECO:0000313" key="2">
    <source>
        <dbReference type="EMBL" id="GFO33250.1"/>
    </source>
</evidence>
<protein>
    <submittedName>
        <fullName evidence="2">Xanthine dehydrogenase</fullName>
    </submittedName>
</protein>
<dbReference type="Gene3D" id="3.30.365.10">
    <property type="entry name" value="Aldehyde oxidase/xanthine dehydrogenase, molybdopterin binding domain"/>
    <property type="match status" value="1"/>
</dbReference>
<keyword evidence="3" id="KW-1185">Reference proteome</keyword>
<dbReference type="PANTHER" id="PTHR11908:SF132">
    <property type="entry name" value="ALDEHYDE OXIDASE 1-RELATED"/>
    <property type="match status" value="1"/>
</dbReference>
<reference evidence="2 3" key="1">
    <citation type="journal article" date="2021" name="Elife">
        <title>Chloroplast acquisition without the gene transfer in kleptoplastic sea slugs, Plakobranchus ocellatus.</title>
        <authorList>
            <person name="Maeda T."/>
            <person name="Takahashi S."/>
            <person name="Yoshida T."/>
            <person name="Shimamura S."/>
            <person name="Takaki Y."/>
            <person name="Nagai Y."/>
            <person name="Toyoda A."/>
            <person name="Suzuki Y."/>
            <person name="Arimoto A."/>
            <person name="Ishii H."/>
            <person name="Satoh N."/>
            <person name="Nishiyama T."/>
            <person name="Hasebe M."/>
            <person name="Maruyama T."/>
            <person name="Minagawa J."/>
            <person name="Obokata J."/>
            <person name="Shigenobu S."/>
        </authorList>
    </citation>
    <scope>NUCLEOTIDE SEQUENCE [LARGE SCALE GENOMIC DNA]</scope>
</reference>
<comment type="caution">
    <text evidence="2">The sequence shown here is derived from an EMBL/GenBank/DDBJ whole genome shotgun (WGS) entry which is preliminary data.</text>
</comment>
<dbReference type="GO" id="GO:0016491">
    <property type="term" value="F:oxidoreductase activity"/>
    <property type="evidence" value="ECO:0007669"/>
    <property type="project" value="InterPro"/>
</dbReference>
<dbReference type="InterPro" id="IPR037165">
    <property type="entry name" value="AldOxase/xan_DH_Mopterin-bd_sf"/>
</dbReference>
<dbReference type="InterPro" id="IPR016208">
    <property type="entry name" value="Ald_Oxase/xanthine_DH-like"/>
</dbReference>
<proteinExistence type="predicted"/>
<evidence type="ECO:0000256" key="1">
    <source>
        <dbReference type="ARBA" id="ARBA00022505"/>
    </source>
</evidence>
<accession>A0AAV4CK25</accession>
<dbReference type="SUPFAM" id="SSF56003">
    <property type="entry name" value="Molybdenum cofactor-binding domain"/>
    <property type="match status" value="1"/>
</dbReference>
<keyword evidence="1" id="KW-0500">Molybdenum</keyword>
<dbReference type="GO" id="GO:0005506">
    <property type="term" value="F:iron ion binding"/>
    <property type="evidence" value="ECO:0007669"/>
    <property type="project" value="InterPro"/>
</dbReference>
<sequence>MLNDGTWNYKPPTSKDIPIDWRVHLLPDTPNPVGIVSSKAVGEPPIGLAMGALLSVKKSVESVREDLTGQRVFLPVDAPLTVEKAQLGTGIQVNHLRVGGGD</sequence>
<dbReference type="AlphaFoldDB" id="A0AAV4CK25"/>
<dbReference type="EMBL" id="BLXT01006765">
    <property type="protein sequence ID" value="GFO33250.1"/>
    <property type="molecule type" value="Genomic_DNA"/>
</dbReference>
<dbReference type="Proteomes" id="UP000735302">
    <property type="component" value="Unassembled WGS sequence"/>
</dbReference>
<organism evidence="2 3">
    <name type="scientific">Plakobranchus ocellatus</name>
    <dbReference type="NCBI Taxonomy" id="259542"/>
    <lineage>
        <taxon>Eukaryota</taxon>
        <taxon>Metazoa</taxon>
        <taxon>Spiralia</taxon>
        <taxon>Lophotrochozoa</taxon>
        <taxon>Mollusca</taxon>
        <taxon>Gastropoda</taxon>
        <taxon>Heterobranchia</taxon>
        <taxon>Euthyneura</taxon>
        <taxon>Panpulmonata</taxon>
        <taxon>Sacoglossa</taxon>
        <taxon>Placobranchoidea</taxon>
        <taxon>Plakobranchidae</taxon>
        <taxon>Plakobranchus</taxon>
    </lineage>
</organism>
<gene>
    <name evidence="2" type="ORF">PoB_005975500</name>
</gene>